<dbReference type="RefSeq" id="WP_184921603.1">
    <property type="nucleotide sequence ID" value="NZ_JACHMO010000001.1"/>
</dbReference>
<evidence type="ECO:0000313" key="6">
    <source>
        <dbReference type="Proteomes" id="UP000552097"/>
    </source>
</evidence>
<evidence type="ECO:0000259" key="4">
    <source>
        <dbReference type="Pfam" id="PF03816"/>
    </source>
</evidence>
<name>A0A7W9HKW6_9PSEU</name>
<evidence type="ECO:0000256" key="3">
    <source>
        <dbReference type="SAM" id="Phobius"/>
    </source>
</evidence>
<keyword evidence="3" id="KW-0812">Transmembrane</keyword>
<dbReference type="NCBIfam" id="TIGR00350">
    <property type="entry name" value="lytR_cpsA_psr"/>
    <property type="match status" value="1"/>
</dbReference>
<keyword evidence="3" id="KW-1133">Transmembrane helix</keyword>
<accession>A0A7W9HKW6</accession>
<sequence>MNHQEDLIREAIAAEADEAVDYRVVLSTLHRAKSRRRPTALFAALGVTAAVAAVAVIVPLTMDRDSSSGTVAPAEQPSGQTAAPAQNVLLIGLDEGTNTDSVVLARLGPDGSASVASLPRDSWVDIPGVGEGRLNSAYRRAHATAQAEGRDGHAAGAEALVQTVETLTGAQIDHYASVDMASFGALADAVGGVEVCLKTAARDQYAGIDLPAGRHSLDGARSLAFLRQRHGLPHGDLDRVARQQAFLRSLAAKVVGAGDLAKLNELVAVASANVRTDAGWNPMDLAKHLNGTVRTATVPVGEVIDTADGAALAVDPTVVRAFAADFFADQPASASTTPPANSTGTPSPPAPDDGCVN</sequence>
<dbReference type="Proteomes" id="UP000552097">
    <property type="component" value="Unassembled WGS sequence"/>
</dbReference>
<dbReference type="PANTHER" id="PTHR33392">
    <property type="entry name" value="POLYISOPRENYL-TEICHOIC ACID--PEPTIDOGLYCAN TEICHOIC ACID TRANSFERASE TAGU"/>
    <property type="match status" value="1"/>
</dbReference>
<dbReference type="Pfam" id="PF03816">
    <property type="entry name" value="LytR_cpsA_psr"/>
    <property type="match status" value="1"/>
</dbReference>
<keyword evidence="3" id="KW-0472">Membrane</keyword>
<comment type="caution">
    <text evidence="5">The sequence shown here is derived from an EMBL/GenBank/DDBJ whole genome shotgun (WGS) entry which is preliminary data.</text>
</comment>
<feature type="compositionally biased region" description="Polar residues" evidence="2">
    <location>
        <begin position="336"/>
        <end position="345"/>
    </location>
</feature>
<evidence type="ECO:0000313" key="5">
    <source>
        <dbReference type="EMBL" id="MBB5803986.1"/>
    </source>
</evidence>
<dbReference type="Gene3D" id="3.40.630.190">
    <property type="entry name" value="LCP protein"/>
    <property type="match status" value="1"/>
</dbReference>
<comment type="similarity">
    <text evidence="1">Belongs to the LytR/CpsA/Psr (LCP) family.</text>
</comment>
<proteinExistence type="inferred from homology"/>
<dbReference type="PANTHER" id="PTHR33392:SF6">
    <property type="entry name" value="POLYISOPRENYL-TEICHOIC ACID--PEPTIDOGLYCAN TEICHOIC ACID TRANSFERASE TAGU"/>
    <property type="match status" value="1"/>
</dbReference>
<dbReference type="InterPro" id="IPR050922">
    <property type="entry name" value="LytR/CpsA/Psr_CW_biosynth"/>
</dbReference>
<feature type="domain" description="Cell envelope-related transcriptional attenuator" evidence="4">
    <location>
        <begin position="98"/>
        <end position="254"/>
    </location>
</feature>
<gene>
    <name evidence="5" type="ORF">F4560_003754</name>
</gene>
<feature type="transmembrane region" description="Helical" evidence="3">
    <location>
        <begin position="40"/>
        <end position="62"/>
    </location>
</feature>
<evidence type="ECO:0000256" key="1">
    <source>
        <dbReference type="ARBA" id="ARBA00006068"/>
    </source>
</evidence>
<dbReference type="EMBL" id="JACHMO010000001">
    <property type="protein sequence ID" value="MBB5803986.1"/>
    <property type="molecule type" value="Genomic_DNA"/>
</dbReference>
<keyword evidence="6" id="KW-1185">Reference proteome</keyword>
<evidence type="ECO:0000256" key="2">
    <source>
        <dbReference type="SAM" id="MobiDB-lite"/>
    </source>
</evidence>
<dbReference type="AlphaFoldDB" id="A0A7W9HKW6"/>
<protein>
    <submittedName>
        <fullName evidence="5">LCP family protein required for cell wall assembly</fullName>
    </submittedName>
</protein>
<organism evidence="5 6">
    <name type="scientific">Saccharothrix ecbatanensis</name>
    <dbReference type="NCBI Taxonomy" id="1105145"/>
    <lineage>
        <taxon>Bacteria</taxon>
        <taxon>Bacillati</taxon>
        <taxon>Actinomycetota</taxon>
        <taxon>Actinomycetes</taxon>
        <taxon>Pseudonocardiales</taxon>
        <taxon>Pseudonocardiaceae</taxon>
        <taxon>Saccharothrix</taxon>
    </lineage>
</organism>
<feature type="region of interest" description="Disordered" evidence="2">
    <location>
        <begin position="331"/>
        <end position="357"/>
    </location>
</feature>
<reference evidence="5 6" key="1">
    <citation type="submission" date="2020-08" db="EMBL/GenBank/DDBJ databases">
        <title>Sequencing the genomes of 1000 actinobacteria strains.</title>
        <authorList>
            <person name="Klenk H.-P."/>
        </authorList>
    </citation>
    <scope>NUCLEOTIDE SEQUENCE [LARGE SCALE GENOMIC DNA]</scope>
    <source>
        <strain evidence="5 6">DSM 45486</strain>
    </source>
</reference>
<dbReference type="InterPro" id="IPR004474">
    <property type="entry name" value="LytR_CpsA_psr"/>
</dbReference>